<dbReference type="Pfam" id="PF01814">
    <property type="entry name" value="Hemerythrin"/>
    <property type="match status" value="1"/>
</dbReference>
<dbReference type="AlphaFoldDB" id="A0A844WDN2"/>
<feature type="domain" description="Hemerythrin-like" evidence="1">
    <location>
        <begin position="38"/>
        <end position="177"/>
    </location>
</feature>
<evidence type="ECO:0000259" key="1">
    <source>
        <dbReference type="Pfam" id="PF01814"/>
    </source>
</evidence>
<sequence>MDDLSLDTRKGLPEHLRVLADLYPREIWTGHPNFGGLTAFWLERHLNFRQVLDTLIDGSERHLDRHDPRYGHEMQRYTSFFLNQLHHHHMIEDQHYFPQFLPLDSRLEQAFELLDRDHHALDGHIHGLAEASNAVLKRLAAGEDEKVAADLLLRHQRDFKVFLNRHLEDEEEIIVPVILEYGADTE</sequence>
<dbReference type="EMBL" id="WNXQ01000003">
    <property type="protein sequence ID" value="MWB77840.1"/>
    <property type="molecule type" value="Genomic_DNA"/>
</dbReference>
<evidence type="ECO:0000313" key="2">
    <source>
        <dbReference type="EMBL" id="MWB77840.1"/>
    </source>
</evidence>
<protein>
    <submittedName>
        <fullName evidence="2">Hemerythrin domain-containing protein</fullName>
    </submittedName>
</protein>
<dbReference type="InterPro" id="IPR012312">
    <property type="entry name" value="Hemerythrin-like"/>
</dbReference>
<comment type="caution">
    <text evidence="2">The sequence shown here is derived from an EMBL/GenBank/DDBJ whole genome shotgun (WGS) entry which is preliminary data.</text>
</comment>
<gene>
    <name evidence="2" type="ORF">GLS40_07380</name>
</gene>
<dbReference type="Gene3D" id="1.20.120.520">
    <property type="entry name" value="nmb1532 protein domain like"/>
    <property type="match status" value="1"/>
</dbReference>
<name>A0A844WDN2_9RHOB</name>
<proteinExistence type="predicted"/>
<evidence type="ECO:0000313" key="3">
    <source>
        <dbReference type="Proteomes" id="UP000443843"/>
    </source>
</evidence>
<dbReference type="RefSeq" id="WP_160382097.1">
    <property type="nucleotide sequence ID" value="NZ_WNXQ01000003.1"/>
</dbReference>
<accession>A0A844WDN2</accession>
<reference evidence="2 3" key="1">
    <citation type="submission" date="2019-11" db="EMBL/GenBank/DDBJ databases">
        <title>Pseudooceanicola pacifica sp. nov., isolated from deep-sea sediment of the Pacific Ocean.</title>
        <authorList>
            <person name="Lyu L."/>
        </authorList>
    </citation>
    <scope>NUCLEOTIDE SEQUENCE [LARGE SCALE GENOMIC DNA]</scope>
    <source>
        <strain evidence="2 3">216_PA32_1</strain>
    </source>
</reference>
<dbReference type="Proteomes" id="UP000443843">
    <property type="component" value="Unassembled WGS sequence"/>
</dbReference>
<organism evidence="2 3">
    <name type="scientific">Pseudooceanicola pacificus</name>
    <dbReference type="NCBI Taxonomy" id="2676438"/>
    <lineage>
        <taxon>Bacteria</taxon>
        <taxon>Pseudomonadati</taxon>
        <taxon>Pseudomonadota</taxon>
        <taxon>Alphaproteobacteria</taxon>
        <taxon>Rhodobacterales</taxon>
        <taxon>Paracoccaceae</taxon>
        <taxon>Pseudooceanicola</taxon>
    </lineage>
</organism>
<keyword evidence="3" id="KW-1185">Reference proteome</keyword>